<keyword evidence="9 13" id="KW-0326">Glycosidase</keyword>
<evidence type="ECO:0000259" key="14">
    <source>
        <dbReference type="Pfam" id="PF11975"/>
    </source>
</evidence>
<dbReference type="InterPro" id="IPR036291">
    <property type="entry name" value="NAD(P)-bd_dom_sf"/>
</dbReference>
<keyword evidence="5 13" id="KW-0378">Hydrolase</keyword>
<evidence type="ECO:0000256" key="4">
    <source>
        <dbReference type="ARBA" id="ARBA00022723"/>
    </source>
</evidence>
<comment type="caution">
    <text evidence="15">The sequence shown here is derived from an EMBL/GenBank/DDBJ whole genome shotgun (WGS) entry which is preliminary data.</text>
</comment>
<dbReference type="Proteomes" id="UP000014155">
    <property type="component" value="Unassembled WGS sequence"/>
</dbReference>
<keyword evidence="8" id="KW-0119">Carbohydrate metabolism</keyword>
<evidence type="ECO:0000256" key="2">
    <source>
        <dbReference type="ARBA" id="ARBA00010141"/>
    </source>
</evidence>
<dbReference type="GO" id="GO:0016616">
    <property type="term" value="F:oxidoreductase activity, acting on the CH-OH group of donors, NAD or NADP as acceptor"/>
    <property type="evidence" value="ECO:0007669"/>
    <property type="project" value="InterPro"/>
</dbReference>
<evidence type="ECO:0000256" key="11">
    <source>
        <dbReference type="PIRSR" id="PIRSR601088-3"/>
    </source>
</evidence>
<evidence type="ECO:0000313" key="15">
    <source>
        <dbReference type="EMBL" id="EMS69391.1"/>
    </source>
</evidence>
<evidence type="ECO:0000256" key="6">
    <source>
        <dbReference type="ARBA" id="ARBA00023027"/>
    </source>
</evidence>
<sequence length="428" mass="48150">MAKVTFIGAGSVIFAKQVMADILSFSELQDITFSLMDIDAERLRVAELMAKQFSRRIGGRAKIETTMDRRTALKDADYVIHAIQVGGHEATLFDFDIPRKYGLKQTIADTLGVGGVFRGLRTIPPLLDLLRDMEEICPDAYLLNYSNPMAILSLAALKSSGIKYVGLCHSVQQTSEKLAEYISVPYSEINYVVAGINHMAWFLKLEHKGKDLYPQLFDCLDKPEIYGDNKVRFEIMRHFGYFVTESSEHMAEYVPYFIKREELIGKLDIPIDEYVRRSVRNIGRFEDTKATLESGKDLETKLSHEYAAYIIHSLETGYERSFNGNVINNGLIENLPADSCVEVPCLVNKNGFQPVAVGKLPTQLAALNQTNISVQQLAVEGALKGKKEYIYNAVMMDPHTSSVLTLDEIRNMTDELFEAHAHLLPAFK</sequence>
<evidence type="ECO:0000256" key="3">
    <source>
        <dbReference type="ARBA" id="ARBA00011881"/>
    </source>
</evidence>
<dbReference type="PRINTS" id="PR00732">
    <property type="entry name" value="GLHYDRLASE4"/>
</dbReference>
<dbReference type="PANTHER" id="PTHR32092">
    <property type="entry name" value="6-PHOSPHO-BETA-GLUCOSIDASE-RELATED"/>
    <property type="match status" value="1"/>
</dbReference>
<protein>
    <submittedName>
        <fullName evidence="15">Glycoside hydrolase family protein</fullName>
        <ecNumber evidence="15">3.2.1.22</ecNumber>
    </submittedName>
</protein>
<dbReference type="eggNOG" id="COG1486">
    <property type="taxonomic scope" value="Bacteria"/>
</dbReference>
<proteinExistence type="inferred from homology"/>
<dbReference type="EMBL" id="AORV01000066">
    <property type="protein sequence ID" value="EMS69391.1"/>
    <property type="molecule type" value="Genomic_DNA"/>
</dbReference>
<evidence type="ECO:0000256" key="9">
    <source>
        <dbReference type="ARBA" id="ARBA00023295"/>
    </source>
</evidence>
<comment type="subunit">
    <text evidence="3">Homotetramer.</text>
</comment>
<dbReference type="STRING" id="1195236.CTER_5006"/>
<keyword evidence="6 13" id="KW-0520">NAD</keyword>
<evidence type="ECO:0000313" key="16">
    <source>
        <dbReference type="Proteomes" id="UP000014155"/>
    </source>
</evidence>
<evidence type="ECO:0000256" key="8">
    <source>
        <dbReference type="ARBA" id="ARBA00023277"/>
    </source>
</evidence>
<keyword evidence="4 11" id="KW-0479">Metal-binding</keyword>
<dbReference type="InterPro" id="IPR001088">
    <property type="entry name" value="Glyco_hydro_4"/>
</dbReference>
<dbReference type="GO" id="GO:0004557">
    <property type="term" value="F:alpha-galactosidase activity"/>
    <property type="evidence" value="ECO:0007669"/>
    <property type="project" value="UniProtKB-EC"/>
</dbReference>
<dbReference type="CDD" id="cd05297">
    <property type="entry name" value="GH4_alpha_glucosidase_galactosidase"/>
    <property type="match status" value="1"/>
</dbReference>
<feature type="domain" description="Glycosyl hydrolase family 4 C-terminal" evidence="14">
    <location>
        <begin position="193"/>
        <end position="400"/>
    </location>
</feature>
<keyword evidence="11" id="KW-0533">Nickel</keyword>
<evidence type="ECO:0000256" key="13">
    <source>
        <dbReference type="RuleBase" id="RU361152"/>
    </source>
</evidence>
<keyword evidence="11" id="KW-0408">Iron</keyword>
<dbReference type="GO" id="GO:0005975">
    <property type="term" value="P:carbohydrate metabolic process"/>
    <property type="evidence" value="ECO:0007669"/>
    <property type="project" value="InterPro"/>
</dbReference>
<evidence type="ECO:0000256" key="1">
    <source>
        <dbReference type="ARBA" id="ARBA00001936"/>
    </source>
</evidence>
<keyword evidence="7 11" id="KW-0464">Manganese</keyword>
<evidence type="ECO:0000256" key="7">
    <source>
        <dbReference type="ARBA" id="ARBA00023211"/>
    </source>
</evidence>
<keyword evidence="11" id="KW-0170">Cobalt</keyword>
<feature type="binding site" evidence="10">
    <location>
        <position position="147"/>
    </location>
    <ligand>
        <name>substrate</name>
    </ligand>
</feature>
<feature type="binding site" evidence="11">
    <location>
        <position position="168"/>
    </location>
    <ligand>
        <name>Mn(2+)</name>
        <dbReference type="ChEBI" id="CHEBI:29035"/>
    </ligand>
</feature>
<dbReference type="InterPro" id="IPR015955">
    <property type="entry name" value="Lactate_DH/Glyco_Ohase_4_C"/>
</dbReference>
<organism evidence="15 16">
    <name type="scientific">Ruminiclostridium cellobioparum subsp. termitidis CT1112</name>
    <dbReference type="NCBI Taxonomy" id="1195236"/>
    <lineage>
        <taxon>Bacteria</taxon>
        <taxon>Bacillati</taxon>
        <taxon>Bacillota</taxon>
        <taxon>Clostridia</taxon>
        <taxon>Eubacteriales</taxon>
        <taxon>Oscillospiraceae</taxon>
        <taxon>Ruminiclostridium</taxon>
    </lineage>
</organism>
<dbReference type="Pfam" id="PF11975">
    <property type="entry name" value="Glyco_hydro_4C"/>
    <property type="match status" value="1"/>
</dbReference>
<accession>S0FHL3</accession>
<dbReference type="Gene3D" id="3.90.1820.10">
    <property type="entry name" value="AglA-like glucosidase"/>
    <property type="match status" value="1"/>
</dbReference>
<comment type="cofactor">
    <cofactor evidence="1">
        <name>Mn(2+)</name>
        <dbReference type="ChEBI" id="CHEBI:29035"/>
    </cofactor>
</comment>
<dbReference type="SUPFAM" id="SSF51735">
    <property type="entry name" value="NAD(P)-binding Rossmann-fold domains"/>
    <property type="match status" value="1"/>
</dbReference>
<gene>
    <name evidence="15" type="ORF">CTER_5006</name>
</gene>
<evidence type="ECO:0000256" key="12">
    <source>
        <dbReference type="PIRSR" id="PIRSR601088-4"/>
    </source>
</evidence>
<feature type="binding site" evidence="11">
    <location>
        <position position="198"/>
    </location>
    <ligand>
        <name>Mn(2+)</name>
        <dbReference type="ChEBI" id="CHEBI:29035"/>
    </ligand>
</feature>
<evidence type="ECO:0000256" key="5">
    <source>
        <dbReference type="ARBA" id="ARBA00022801"/>
    </source>
</evidence>
<dbReference type="GO" id="GO:0046872">
    <property type="term" value="F:metal ion binding"/>
    <property type="evidence" value="ECO:0007669"/>
    <property type="project" value="UniProtKB-KW"/>
</dbReference>
<dbReference type="AlphaFoldDB" id="S0FHL3"/>
<dbReference type="PATRIC" id="fig|1195236.3.peg.5202"/>
<dbReference type="Pfam" id="PF02056">
    <property type="entry name" value="Glyco_hydro_4"/>
    <property type="match status" value="1"/>
</dbReference>
<comment type="cofactor">
    <cofactor evidence="13">
        <name>NAD(+)</name>
        <dbReference type="ChEBI" id="CHEBI:57540"/>
    </cofactor>
    <text evidence="13">Binds 1 NAD(+) per subunit.</text>
</comment>
<dbReference type="RefSeq" id="WP_004630414.1">
    <property type="nucleotide sequence ID" value="NZ_AORV01000066.1"/>
</dbReference>
<dbReference type="InterPro" id="IPR053715">
    <property type="entry name" value="GH4_Enzyme_sf"/>
</dbReference>
<evidence type="ECO:0000256" key="10">
    <source>
        <dbReference type="PIRSR" id="PIRSR601088-2"/>
    </source>
</evidence>
<dbReference type="EC" id="3.2.1.22" evidence="15"/>
<name>S0FHL3_RUMCE</name>
<keyword evidence="16" id="KW-1185">Reference proteome</keyword>
<reference evidence="15 16" key="1">
    <citation type="journal article" date="2013" name="Genome Announc.">
        <title>Draft Genome Sequence of the Cellulolytic, Mesophilic, Anaerobic Bacterium Clostridium termitidis Strain CT1112 (DSM 5398).</title>
        <authorList>
            <person name="Lal S."/>
            <person name="Ramachandran U."/>
            <person name="Zhang X."/>
            <person name="Munir R."/>
            <person name="Sparling R."/>
            <person name="Levin D.B."/>
        </authorList>
    </citation>
    <scope>NUCLEOTIDE SEQUENCE [LARGE SCALE GENOMIC DNA]</scope>
    <source>
        <strain evidence="15 16">CT1112</strain>
    </source>
</reference>
<dbReference type="InterPro" id="IPR022616">
    <property type="entry name" value="Glyco_hydro_4_C"/>
</dbReference>
<dbReference type="NCBIfam" id="NF011657">
    <property type="entry name" value="PRK15076.1"/>
    <property type="match status" value="1"/>
</dbReference>
<dbReference type="PANTHER" id="PTHR32092:SF6">
    <property type="entry name" value="ALPHA-GALACTOSIDASE"/>
    <property type="match status" value="1"/>
</dbReference>
<comment type="similarity">
    <text evidence="2 13">Belongs to the glycosyl hydrolase 4 family.</text>
</comment>
<dbReference type="SUPFAM" id="SSF56327">
    <property type="entry name" value="LDH C-terminal domain-like"/>
    <property type="match status" value="1"/>
</dbReference>
<feature type="site" description="Increases basicity of active site Tyr" evidence="12">
    <location>
        <position position="109"/>
    </location>
</feature>